<accession>A0A1G2SKC8</accession>
<dbReference type="EMBL" id="MHUZ01000023">
    <property type="protein sequence ID" value="OHA85490.1"/>
    <property type="molecule type" value="Genomic_DNA"/>
</dbReference>
<dbReference type="AlphaFoldDB" id="A0A1G2SKC8"/>
<evidence type="ECO:0000256" key="1">
    <source>
        <dbReference type="SAM" id="Phobius"/>
    </source>
</evidence>
<organism evidence="2 3">
    <name type="scientific">Candidatus Yonathbacteria bacterium RIFOXYD1_FULL_52_36</name>
    <dbReference type="NCBI Taxonomy" id="1802730"/>
    <lineage>
        <taxon>Bacteria</taxon>
        <taxon>Candidatus Yonathiibacteriota</taxon>
    </lineage>
</organism>
<dbReference type="STRING" id="1802730.A2591_01380"/>
<keyword evidence="1" id="KW-0472">Membrane</keyword>
<reference evidence="2 3" key="1">
    <citation type="journal article" date="2016" name="Nat. Commun.">
        <title>Thousands of microbial genomes shed light on interconnected biogeochemical processes in an aquifer system.</title>
        <authorList>
            <person name="Anantharaman K."/>
            <person name="Brown C.T."/>
            <person name="Hug L.A."/>
            <person name="Sharon I."/>
            <person name="Castelle C.J."/>
            <person name="Probst A.J."/>
            <person name="Thomas B.C."/>
            <person name="Singh A."/>
            <person name="Wilkins M.J."/>
            <person name="Karaoz U."/>
            <person name="Brodie E.L."/>
            <person name="Williams K.H."/>
            <person name="Hubbard S.S."/>
            <person name="Banfield J.F."/>
        </authorList>
    </citation>
    <scope>NUCLEOTIDE SEQUENCE [LARGE SCALE GENOMIC DNA]</scope>
</reference>
<gene>
    <name evidence="2" type="ORF">A2591_01380</name>
</gene>
<name>A0A1G2SKC8_9BACT</name>
<proteinExistence type="predicted"/>
<protein>
    <submittedName>
        <fullName evidence="2">Uncharacterized protein</fullName>
    </submittedName>
</protein>
<keyword evidence="1" id="KW-1133">Transmembrane helix</keyword>
<keyword evidence="1" id="KW-0812">Transmembrane</keyword>
<comment type="caution">
    <text evidence="2">The sequence shown here is derived from an EMBL/GenBank/DDBJ whole genome shotgun (WGS) entry which is preliminary data.</text>
</comment>
<evidence type="ECO:0000313" key="3">
    <source>
        <dbReference type="Proteomes" id="UP000178168"/>
    </source>
</evidence>
<dbReference type="Proteomes" id="UP000178168">
    <property type="component" value="Unassembled WGS sequence"/>
</dbReference>
<sequence length="158" mass="17560">MFEFFSWILVPALAGVLVGMLLIWAHESFLVKHKKEEVSSLTVSSGREDVPVQPKSVNAECDPYLIAYAREKYGPGRFCGRCGGLLEEHDIYGTVLHVPGLDKVEDDYSISTADCPGFLTADGETRKNPIWQECGLECPIQVMSTLNQELARDARNQP</sequence>
<evidence type="ECO:0000313" key="2">
    <source>
        <dbReference type="EMBL" id="OHA85490.1"/>
    </source>
</evidence>
<feature type="transmembrane region" description="Helical" evidence="1">
    <location>
        <begin position="6"/>
        <end position="25"/>
    </location>
</feature>